<evidence type="ECO:0000256" key="1">
    <source>
        <dbReference type="SAM" id="MobiDB-lite"/>
    </source>
</evidence>
<reference evidence="3" key="1">
    <citation type="submission" date="2022-08" db="EMBL/GenBank/DDBJ databases">
        <authorList>
            <consortium name="DOE Joint Genome Institute"/>
            <person name="Min B."/>
            <person name="Sierra-Patev S."/>
            <person name="Naranjo-Ortiz M."/>
            <person name="Looney B."/>
            <person name="Konkel Z."/>
            <person name="Slot J.C."/>
            <person name="Sakamoto Y."/>
            <person name="Steenwyk J.L."/>
            <person name="Rokas A."/>
            <person name="Carro J."/>
            <person name="Camarero S."/>
            <person name="Ferreira P."/>
            <person name="Molpeceres G."/>
            <person name="Ruiz-duenas F.J."/>
            <person name="Serrano A."/>
            <person name="Henrissat B."/>
            <person name="Drula E."/>
            <person name="Hughes K.W."/>
            <person name="Mata J.L."/>
            <person name="Ishikawa N.K."/>
            <person name="Vargas-Isla R."/>
            <person name="Ushijima S."/>
            <person name="Smith C.A."/>
            <person name="Ahrendt S."/>
            <person name="Andreopoulos W."/>
            <person name="He G."/>
            <person name="LaButti K."/>
            <person name="Lipzen A."/>
            <person name="Ng V."/>
            <person name="Riley R."/>
            <person name="Sandor L."/>
            <person name="Barry K."/>
            <person name="Martinez A.T."/>
            <person name="Xiao Y."/>
            <person name="Gibbons J.G."/>
            <person name="Terashima K."/>
            <person name="Hibbett D.S."/>
            <person name="Grigoriev I.V."/>
        </authorList>
    </citation>
    <scope>NUCLEOTIDE SEQUENCE</scope>
    <source>
        <strain evidence="3">ET3784</strain>
    </source>
</reference>
<proteinExistence type="predicted"/>
<comment type="caution">
    <text evidence="3">The sequence shown here is derived from an EMBL/GenBank/DDBJ whole genome shotgun (WGS) entry which is preliminary data.</text>
</comment>
<evidence type="ECO:0000313" key="4">
    <source>
        <dbReference type="Proteomes" id="UP001176059"/>
    </source>
</evidence>
<dbReference type="AlphaFoldDB" id="A0AA38N147"/>
<feature type="compositionally biased region" description="Polar residues" evidence="1">
    <location>
        <begin position="473"/>
        <end position="494"/>
    </location>
</feature>
<feature type="compositionally biased region" description="Polar residues" evidence="1">
    <location>
        <begin position="57"/>
        <end position="73"/>
    </location>
</feature>
<keyword evidence="2" id="KW-1133">Transmembrane helix</keyword>
<reference evidence="3" key="2">
    <citation type="journal article" date="2023" name="Proc. Natl. Acad. Sci. U.S.A.">
        <title>A global phylogenomic analysis of the shiitake genus Lentinula.</title>
        <authorList>
            <person name="Sierra-Patev S."/>
            <person name="Min B."/>
            <person name="Naranjo-Ortiz M."/>
            <person name="Looney B."/>
            <person name="Konkel Z."/>
            <person name="Slot J.C."/>
            <person name="Sakamoto Y."/>
            <person name="Steenwyk J.L."/>
            <person name="Rokas A."/>
            <person name="Carro J."/>
            <person name="Camarero S."/>
            <person name="Ferreira P."/>
            <person name="Molpeceres G."/>
            <person name="Ruiz-Duenas F.J."/>
            <person name="Serrano A."/>
            <person name="Henrissat B."/>
            <person name="Drula E."/>
            <person name="Hughes K.W."/>
            <person name="Mata J.L."/>
            <person name="Ishikawa N.K."/>
            <person name="Vargas-Isla R."/>
            <person name="Ushijima S."/>
            <person name="Smith C.A."/>
            <person name="Donoghue J."/>
            <person name="Ahrendt S."/>
            <person name="Andreopoulos W."/>
            <person name="He G."/>
            <person name="LaButti K."/>
            <person name="Lipzen A."/>
            <person name="Ng V."/>
            <person name="Riley R."/>
            <person name="Sandor L."/>
            <person name="Barry K."/>
            <person name="Martinez A.T."/>
            <person name="Xiao Y."/>
            <person name="Gibbons J.G."/>
            <person name="Terashima K."/>
            <person name="Grigoriev I.V."/>
            <person name="Hibbett D."/>
        </authorList>
    </citation>
    <scope>NUCLEOTIDE SEQUENCE</scope>
    <source>
        <strain evidence="3">ET3784</strain>
    </source>
</reference>
<evidence type="ECO:0008006" key="5">
    <source>
        <dbReference type="Google" id="ProtNLM"/>
    </source>
</evidence>
<gene>
    <name evidence="3" type="ORF">DFJ43DRAFT_1154585</name>
</gene>
<keyword evidence="2" id="KW-0472">Membrane</keyword>
<feature type="region of interest" description="Disordered" evidence="1">
    <location>
        <begin position="21"/>
        <end position="189"/>
    </location>
</feature>
<feature type="compositionally biased region" description="Pro residues" evidence="1">
    <location>
        <begin position="503"/>
        <end position="517"/>
    </location>
</feature>
<dbReference type="CDD" id="cd12087">
    <property type="entry name" value="TM_EGFR-like"/>
    <property type="match status" value="1"/>
</dbReference>
<accession>A0AA38N147</accession>
<feature type="compositionally biased region" description="Low complexity" evidence="1">
    <location>
        <begin position="79"/>
        <end position="189"/>
    </location>
</feature>
<evidence type="ECO:0000256" key="2">
    <source>
        <dbReference type="SAM" id="Phobius"/>
    </source>
</evidence>
<keyword evidence="2" id="KW-0812">Transmembrane</keyword>
<feature type="region of interest" description="Disordered" evidence="1">
    <location>
        <begin position="540"/>
        <end position="590"/>
    </location>
</feature>
<feature type="region of interest" description="Disordered" evidence="1">
    <location>
        <begin position="426"/>
        <end position="525"/>
    </location>
</feature>
<dbReference type="EMBL" id="JANVFO010000025">
    <property type="protein sequence ID" value="KAJ3732228.1"/>
    <property type="molecule type" value="Genomic_DNA"/>
</dbReference>
<protein>
    <recommendedName>
        <fullName evidence="5">REJ domain-containing protein</fullName>
    </recommendedName>
</protein>
<feature type="compositionally biased region" description="Polar residues" evidence="1">
    <location>
        <begin position="544"/>
        <end position="555"/>
    </location>
</feature>
<evidence type="ECO:0000313" key="3">
    <source>
        <dbReference type="EMBL" id="KAJ3732228.1"/>
    </source>
</evidence>
<feature type="compositionally biased region" description="Low complexity" evidence="1">
    <location>
        <begin position="47"/>
        <end position="56"/>
    </location>
</feature>
<name>A0AA38N147_9AGAR</name>
<feature type="compositionally biased region" description="Polar residues" evidence="1">
    <location>
        <begin position="438"/>
        <end position="459"/>
    </location>
</feature>
<organism evidence="3 4">
    <name type="scientific">Lentinula guzmanii</name>
    <dbReference type="NCBI Taxonomy" id="2804957"/>
    <lineage>
        <taxon>Eukaryota</taxon>
        <taxon>Fungi</taxon>
        <taxon>Dikarya</taxon>
        <taxon>Basidiomycota</taxon>
        <taxon>Agaricomycotina</taxon>
        <taxon>Agaricomycetes</taxon>
        <taxon>Agaricomycetidae</taxon>
        <taxon>Agaricales</taxon>
        <taxon>Marasmiineae</taxon>
        <taxon>Omphalotaceae</taxon>
        <taxon>Lentinula</taxon>
    </lineage>
</organism>
<dbReference type="Proteomes" id="UP001176059">
    <property type="component" value="Unassembled WGS sequence"/>
</dbReference>
<feature type="transmembrane region" description="Helical" evidence="2">
    <location>
        <begin position="232"/>
        <end position="257"/>
    </location>
</feature>
<keyword evidence="4" id="KW-1185">Reference proteome</keyword>
<sequence length="590" mass="60258">MQIPEPIITPAPRLGREYLQYRPRQTAFDSNDVGASAGLSDDGDGDTGVSVGNSVTDTGDTAVSGQASATSADGNGAGDSTQSGSLSSSSTSSTSSLTSSLSTTSSSITTPPPSTTSDTSSSTSTSQTSSSSLSTTSSSQTLTSTGSSSTDSSTSSQSSSTDTSTSQSDTSSSSSSTITSSASSSSDTSSQSSVTFVTIITTEPDGSVSTLTVPSSLSSQLPNSKSTAARTAVIAGSAVGSVLFLILLAVLVSLFCWRRRRNRKLGFIEALTRRVKEGRGAGGVGLLDGEFDDDEEYRDEMTGVHMRERAISAHSPQPSVGAGSVASLSGPAQNSQNVNYPYNTAPTLYRARASDSGSMFHEEGVWPPPNHGTQFVDPFVPARELSKDSELVSIVDQVMGPNASTNASGLPPGAAPAVVPGVSGTAATVSDSPVRGASGSSIGSTTPKRSSPLTKTTSNPEPPRSILTHARNESTTSLDVDNTFVSSPLPTQPRNWLERQPKTPSPRNPSLTLPPPLNLNSSAPPSAFANSASSLVNAYGAPHITSSPTSAGTQKQSKRVSWGELPAPVRPLSRPGSRQGSITGGIDEAM</sequence>